<evidence type="ECO:0000256" key="7">
    <source>
        <dbReference type="SAM" id="MobiDB-lite"/>
    </source>
</evidence>
<evidence type="ECO:0000256" key="1">
    <source>
        <dbReference type="ARBA" id="ARBA00004141"/>
    </source>
</evidence>
<dbReference type="PANTHER" id="PTHR12385">
    <property type="entry name" value="CHOLINE TRANSPORTER-LIKE (SLC FAMILY 44)"/>
    <property type="match status" value="1"/>
</dbReference>
<accession>A0AAN4ZBQ4</accession>
<evidence type="ECO:0000256" key="4">
    <source>
        <dbReference type="ARBA" id="ARBA00022989"/>
    </source>
</evidence>
<dbReference type="GO" id="GO:0022857">
    <property type="term" value="F:transmembrane transporter activity"/>
    <property type="evidence" value="ECO:0007669"/>
    <property type="project" value="UniProtKB-UniRule"/>
</dbReference>
<feature type="transmembrane region" description="Helical" evidence="6">
    <location>
        <begin position="50"/>
        <end position="71"/>
    </location>
</feature>
<feature type="transmembrane region" description="Helical" evidence="6">
    <location>
        <begin position="229"/>
        <end position="249"/>
    </location>
</feature>
<feature type="transmembrane region" description="Helical" evidence="6">
    <location>
        <begin position="397"/>
        <end position="419"/>
    </location>
</feature>
<evidence type="ECO:0000313" key="9">
    <source>
        <dbReference type="Proteomes" id="UP001328107"/>
    </source>
</evidence>
<dbReference type="Pfam" id="PF04515">
    <property type="entry name" value="Choline_transpo"/>
    <property type="match status" value="1"/>
</dbReference>
<organism evidence="8 9">
    <name type="scientific">Pristionchus mayeri</name>
    <dbReference type="NCBI Taxonomy" id="1317129"/>
    <lineage>
        <taxon>Eukaryota</taxon>
        <taxon>Metazoa</taxon>
        <taxon>Ecdysozoa</taxon>
        <taxon>Nematoda</taxon>
        <taxon>Chromadorea</taxon>
        <taxon>Rhabditida</taxon>
        <taxon>Rhabditina</taxon>
        <taxon>Diplogasteromorpha</taxon>
        <taxon>Diplogasteroidea</taxon>
        <taxon>Neodiplogasteridae</taxon>
        <taxon>Pristionchus</taxon>
    </lineage>
</organism>
<proteinExistence type="inferred from homology"/>
<keyword evidence="5 6" id="KW-0472">Membrane</keyword>
<evidence type="ECO:0000256" key="2">
    <source>
        <dbReference type="ARBA" id="ARBA00007168"/>
    </source>
</evidence>
<protein>
    <recommendedName>
        <fullName evidence="6">Choline transporter-like protein</fullName>
    </recommendedName>
</protein>
<feature type="region of interest" description="Disordered" evidence="7">
    <location>
        <begin position="697"/>
        <end position="725"/>
    </location>
</feature>
<evidence type="ECO:0000313" key="8">
    <source>
        <dbReference type="EMBL" id="GMR35608.1"/>
    </source>
</evidence>
<dbReference type="AlphaFoldDB" id="A0AAN4ZBQ4"/>
<keyword evidence="3 6" id="KW-0812">Transmembrane</keyword>
<evidence type="ECO:0000256" key="5">
    <source>
        <dbReference type="ARBA" id="ARBA00023136"/>
    </source>
</evidence>
<feature type="transmembrane region" description="Helical" evidence="6">
    <location>
        <begin position="256"/>
        <end position="279"/>
    </location>
</feature>
<reference evidence="9" key="1">
    <citation type="submission" date="2022-10" db="EMBL/GenBank/DDBJ databases">
        <title>Genome assembly of Pristionchus species.</title>
        <authorList>
            <person name="Yoshida K."/>
            <person name="Sommer R.J."/>
        </authorList>
    </citation>
    <scope>NUCLEOTIDE SEQUENCE [LARGE SCALE GENOMIC DNA]</scope>
    <source>
        <strain evidence="9">RS5460</strain>
    </source>
</reference>
<feature type="transmembrane region" description="Helical" evidence="6">
    <location>
        <begin position="353"/>
        <end position="376"/>
    </location>
</feature>
<dbReference type="GO" id="GO:0005886">
    <property type="term" value="C:plasma membrane"/>
    <property type="evidence" value="ECO:0007669"/>
    <property type="project" value="UniProtKB-SubCell"/>
</dbReference>
<feature type="transmembrane region" description="Helical" evidence="6">
    <location>
        <begin position="509"/>
        <end position="531"/>
    </location>
</feature>
<evidence type="ECO:0000256" key="6">
    <source>
        <dbReference type="RuleBase" id="RU368066"/>
    </source>
</evidence>
<dbReference type="InterPro" id="IPR007603">
    <property type="entry name" value="Choline_transptr-like"/>
</dbReference>
<sequence>QASRSLVCPSIDRSGARLNMCCLSPCCCGQDDDGNERGMNKSANRSCTDVCFLFLFLVFCGGLVAVTLYGLERGDPYRILYGSDSFGNTCGRQNKALLAAANESIRVPLSGSDMTDKRFLFPLDFRRPIFTMWVCVETCPRQIMTTHGQLEMQNISLCVDESSTRHATQHTNDGHCPVLPVHPSSAILNRCLPNDLLSVGMGLATEVVNVVKDVDWVRSCVSSVMSSSFAILQSIGLAVVLSLTMVFLLRFLAPIAVYFVYFLVILVFAGISGGLWYAWWTAHGHARFADSDLTMSGSLSPLDELTTRTTRLAEYYVDEKGEVQKRWGAGDLPAAALTFSSILGQEPTVSEQALIGLALGASVITLFVVLLMWCLLPRGKLLVNLFKQAGQSLSSMPCLLLQPLSTALAVLAVGAYSVANALLVYTAAAPVPQLHEDTRLAVVTYNVTQTQKYMLAYQAVGFIWLCEFAFAYQRMLIAGAVAKWYFDRSGCNPVCAARWNTIRFHLGSLALGSFIITLVRIPRYILMYIYAKMKASENVIVQKIFACCICTLACIEMCLNYLNCNAYTVIAYTGQSFCPAAKTAVNVLLDNAVHVATINSIGAFVLFLAKAAVAAASAALCLLLIKDDATITNWWPQLLIVGLAAYQVANCFISIYEMVIDALFLCIAEDFSMERDGASQRRHHPEMMDYMERTISHEESMRSRSGRRRGRGTKDEQESFEMYSR</sequence>
<dbReference type="Proteomes" id="UP001328107">
    <property type="component" value="Unassembled WGS sequence"/>
</dbReference>
<name>A0AAN4ZBQ4_9BILA</name>
<feature type="transmembrane region" description="Helical" evidence="6">
    <location>
        <begin position="637"/>
        <end position="656"/>
    </location>
</feature>
<dbReference type="EMBL" id="BTRK01000002">
    <property type="protein sequence ID" value="GMR35608.1"/>
    <property type="molecule type" value="Genomic_DNA"/>
</dbReference>
<comment type="similarity">
    <text evidence="2 6">Belongs to the CTL (choline transporter-like) family.</text>
</comment>
<comment type="function">
    <text evidence="6">Choline transporter.</text>
</comment>
<keyword evidence="9" id="KW-1185">Reference proteome</keyword>
<feature type="transmembrane region" description="Helical" evidence="6">
    <location>
        <begin position="543"/>
        <end position="562"/>
    </location>
</feature>
<comment type="caution">
    <text evidence="8">The sequence shown here is derived from an EMBL/GenBank/DDBJ whole genome shotgun (WGS) entry which is preliminary data.</text>
</comment>
<comment type="subcellular location">
    <subcellularLocation>
        <location evidence="6">Cell membrane</location>
        <topology evidence="6">Multi-pass membrane protein</topology>
    </subcellularLocation>
    <subcellularLocation>
        <location evidence="1">Membrane</location>
        <topology evidence="1">Multi-pass membrane protein</topology>
    </subcellularLocation>
</comment>
<dbReference type="PANTHER" id="PTHR12385:SF12">
    <property type="entry name" value="CHOLINE TRANSPORTER-LIKE PROTEIN"/>
    <property type="match status" value="1"/>
</dbReference>
<evidence type="ECO:0000256" key="3">
    <source>
        <dbReference type="ARBA" id="ARBA00022692"/>
    </source>
</evidence>
<feature type="transmembrane region" description="Helical" evidence="6">
    <location>
        <begin position="601"/>
        <end position="625"/>
    </location>
</feature>
<gene>
    <name evidence="8" type="ORF">PMAYCL1PPCAC_05803</name>
</gene>
<feature type="non-terminal residue" evidence="8">
    <location>
        <position position="1"/>
    </location>
</feature>
<keyword evidence="4 6" id="KW-1133">Transmembrane helix</keyword>